<feature type="transmembrane region" description="Helical" evidence="2">
    <location>
        <begin position="121"/>
        <end position="141"/>
    </location>
</feature>
<reference evidence="3 4" key="1">
    <citation type="submission" date="2018-11" db="EMBL/GenBank/DDBJ databases">
        <authorList>
            <person name="Li F."/>
        </authorList>
    </citation>
    <scope>NUCLEOTIDE SEQUENCE [LARGE SCALE GENOMIC DNA]</scope>
    <source>
        <strain evidence="3 4">Gsoil 818</strain>
    </source>
</reference>
<proteinExistence type="predicted"/>
<accession>A0A3N0GJ90</accession>
<evidence type="ECO:0000256" key="1">
    <source>
        <dbReference type="SAM" id="MobiDB-lite"/>
    </source>
</evidence>
<dbReference type="RefSeq" id="WP_123224286.1">
    <property type="nucleotide sequence ID" value="NZ_RJSF01000044.1"/>
</dbReference>
<dbReference type="EMBL" id="RJSF01000044">
    <property type="protein sequence ID" value="RNM12523.1"/>
    <property type="molecule type" value="Genomic_DNA"/>
</dbReference>
<sequence>MTAVAAGPPPRTRAPHLRGVGSRPLRTGDRGLAVVCLLVGAGAHVPLIPAHWQEARYAGVAFVIFTVASLALAVVVAGHDTVAVWAGVVVLEVLAITAYVVTRTVALPRLGDDVGSWLEPLSFPALAAELIAVVVAVSVLVRARAMGETTAA</sequence>
<feature type="region of interest" description="Disordered" evidence="1">
    <location>
        <begin position="1"/>
        <end position="20"/>
    </location>
</feature>
<comment type="caution">
    <text evidence="3">The sequence shown here is derived from an EMBL/GenBank/DDBJ whole genome shotgun (WGS) entry which is preliminary data.</text>
</comment>
<dbReference type="OrthoDB" id="68643at2"/>
<feature type="transmembrane region" description="Helical" evidence="2">
    <location>
        <begin position="55"/>
        <end position="75"/>
    </location>
</feature>
<organism evidence="3 4">
    <name type="scientific">Nocardioides pocheonensis</name>
    <dbReference type="NCBI Taxonomy" id="661485"/>
    <lineage>
        <taxon>Bacteria</taxon>
        <taxon>Bacillati</taxon>
        <taxon>Actinomycetota</taxon>
        <taxon>Actinomycetes</taxon>
        <taxon>Propionibacteriales</taxon>
        <taxon>Nocardioidaceae</taxon>
        <taxon>Nocardioides</taxon>
    </lineage>
</organism>
<keyword evidence="4" id="KW-1185">Reference proteome</keyword>
<name>A0A3N0GJ90_9ACTN</name>
<dbReference type="AlphaFoldDB" id="A0A3N0GJ90"/>
<feature type="transmembrane region" description="Helical" evidence="2">
    <location>
        <begin position="31"/>
        <end position="49"/>
    </location>
</feature>
<feature type="transmembrane region" description="Helical" evidence="2">
    <location>
        <begin position="82"/>
        <end position="101"/>
    </location>
</feature>
<evidence type="ECO:0000313" key="4">
    <source>
        <dbReference type="Proteomes" id="UP000279994"/>
    </source>
</evidence>
<keyword evidence="2" id="KW-0472">Membrane</keyword>
<dbReference type="Proteomes" id="UP000279994">
    <property type="component" value="Unassembled WGS sequence"/>
</dbReference>
<protein>
    <submittedName>
        <fullName evidence="3">Uncharacterized protein</fullName>
    </submittedName>
</protein>
<evidence type="ECO:0000256" key="2">
    <source>
        <dbReference type="SAM" id="Phobius"/>
    </source>
</evidence>
<keyword evidence="2" id="KW-0812">Transmembrane</keyword>
<gene>
    <name evidence="3" type="ORF">EFL26_17990</name>
</gene>
<keyword evidence="2" id="KW-1133">Transmembrane helix</keyword>
<evidence type="ECO:0000313" key="3">
    <source>
        <dbReference type="EMBL" id="RNM12523.1"/>
    </source>
</evidence>